<feature type="domain" description="Thioredoxin" evidence="2">
    <location>
        <begin position="43"/>
        <end position="192"/>
    </location>
</feature>
<dbReference type="PANTHER" id="PTHR43640:SF1">
    <property type="entry name" value="THIOREDOXIN-DEPENDENT PEROXIREDOXIN"/>
    <property type="match status" value="1"/>
</dbReference>
<dbReference type="EMBL" id="JAENIO010000019">
    <property type="protein sequence ID" value="MBK1834180.1"/>
    <property type="molecule type" value="Genomic_DNA"/>
</dbReference>
<proteinExistence type="predicted"/>
<dbReference type="Proteomes" id="UP000604083">
    <property type="component" value="Unassembled WGS sequence"/>
</dbReference>
<name>A0A934RU25_9BACT</name>
<dbReference type="InterPro" id="IPR047262">
    <property type="entry name" value="PRX-like1"/>
</dbReference>
<comment type="caution">
    <text evidence="3">The sequence shown here is derived from an EMBL/GenBank/DDBJ whole genome shotgun (WGS) entry which is preliminary data.</text>
</comment>
<organism evidence="3 4">
    <name type="scientific">Roseibacillus ishigakijimensis</name>
    <dbReference type="NCBI Taxonomy" id="454146"/>
    <lineage>
        <taxon>Bacteria</taxon>
        <taxon>Pseudomonadati</taxon>
        <taxon>Verrucomicrobiota</taxon>
        <taxon>Verrucomicrobiia</taxon>
        <taxon>Verrucomicrobiales</taxon>
        <taxon>Verrucomicrobiaceae</taxon>
        <taxon>Roseibacillus</taxon>
    </lineage>
</organism>
<dbReference type="GO" id="GO:0016491">
    <property type="term" value="F:oxidoreductase activity"/>
    <property type="evidence" value="ECO:0007669"/>
    <property type="project" value="InterPro"/>
</dbReference>
<sequence>MKMKVASSLLIAFAALALPASAHCGKCAKDKDKSAEAAHSEGAEPGEHAPGFTLTDLAGNEHKLADYAGKVVVLEWVNYGCPFVKKHYGSGNMPKLQETYTGKDVVWFAVASGNTAKGFTTADAEKNGSKASAILLDPTGETGKAYDAKTTPHMIVIDKDGHVAYNGAIDSNSSSDPADIASSENYVASALDAVLAGKKVETAKTKPYGCSVKY</sequence>
<evidence type="ECO:0000259" key="2">
    <source>
        <dbReference type="PROSITE" id="PS51352"/>
    </source>
</evidence>
<evidence type="ECO:0000313" key="4">
    <source>
        <dbReference type="Proteomes" id="UP000604083"/>
    </source>
</evidence>
<dbReference type="SUPFAM" id="SSF52833">
    <property type="entry name" value="Thioredoxin-like"/>
    <property type="match status" value="1"/>
</dbReference>
<dbReference type="PROSITE" id="PS51352">
    <property type="entry name" value="THIOREDOXIN_2"/>
    <property type="match status" value="1"/>
</dbReference>
<evidence type="ECO:0000313" key="3">
    <source>
        <dbReference type="EMBL" id="MBK1834180.1"/>
    </source>
</evidence>
<dbReference type="InterPro" id="IPR013740">
    <property type="entry name" value="Redoxin"/>
</dbReference>
<dbReference type="Pfam" id="PF08534">
    <property type="entry name" value="Redoxin"/>
    <property type="match status" value="1"/>
</dbReference>
<dbReference type="AlphaFoldDB" id="A0A934RU25"/>
<evidence type="ECO:0000256" key="1">
    <source>
        <dbReference type="SAM" id="SignalP"/>
    </source>
</evidence>
<gene>
    <name evidence="3" type="ORF">JIN78_08910</name>
</gene>
<dbReference type="RefSeq" id="WP_200391616.1">
    <property type="nucleotide sequence ID" value="NZ_JAENIO010000019.1"/>
</dbReference>
<dbReference type="Gene3D" id="3.40.30.10">
    <property type="entry name" value="Glutaredoxin"/>
    <property type="match status" value="1"/>
</dbReference>
<dbReference type="PANTHER" id="PTHR43640">
    <property type="entry name" value="OS07G0260300 PROTEIN"/>
    <property type="match status" value="1"/>
</dbReference>
<keyword evidence="1" id="KW-0732">Signal</keyword>
<feature type="chain" id="PRO_5037473201" evidence="1">
    <location>
        <begin position="23"/>
        <end position="214"/>
    </location>
</feature>
<accession>A0A934RU25</accession>
<keyword evidence="4" id="KW-1185">Reference proteome</keyword>
<dbReference type="InterPro" id="IPR013766">
    <property type="entry name" value="Thioredoxin_domain"/>
</dbReference>
<dbReference type="InterPro" id="IPR036249">
    <property type="entry name" value="Thioredoxin-like_sf"/>
</dbReference>
<protein>
    <submittedName>
        <fullName evidence="3">Redoxin domain-containing protein</fullName>
    </submittedName>
</protein>
<feature type="signal peptide" evidence="1">
    <location>
        <begin position="1"/>
        <end position="22"/>
    </location>
</feature>
<reference evidence="3" key="1">
    <citation type="submission" date="2021-01" db="EMBL/GenBank/DDBJ databases">
        <title>Modified the classification status of verrucomicrobia.</title>
        <authorList>
            <person name="Feng X."/>
        </authorList>
    </citation>
    <scope>NUCLEOTIDE SEQUENCE</scope>
    <source>
        <strain evidence="3">KCTC 12986</strain>
    </source>
</reference>